<reference evidence="1 2" key="1">
    <citation type="submission" date="2021-06" db="EMBL/GenBank/DDBJ databases">
        <title>Caerostris darwini draft genome.</title>
        <authorList>
            <person name="Kono N."/>
            <person name="Arakawa K."/>
        </authorList>
    </citation>
    <scope>NUCLEOTIDE SEQUENCE [LARGE SCALE GENOMIC DNA]</scope>
</reference>
<evidence type="ECO:0000313" key="1">
    <source>
        <dbReference type="EMBL" id="GIY87421.1"/>
    </source>
</evidence>
<protein>
    <submittedName>
        <fullName evidence="1">Uncharacterized protein</fullName>
    </submittedName>
</protein>
<organism evidence="1 2">
    <name type="scientific">Caerostris darwini</name>
    <dbReference type="NCBI Taxonomy" id="1538125"/>
    <lineage>
        <taxon>Eukaryota</taxon>
        <taxon>Metazoa</taxon>
        <taxon>Ecdysozoa</taxon>
        <taxon>Arthropoda</taxon>
        <taxon>Chelicerata</taxon>
        <taxon>Arachnida</taxon>
        <taxon>Araneae</taxon>
        <taxon>Araneomorphae</taxon>
        <taxon>Entelegynae</taxon>
        <taxon>Araneoidea</taxon>
        <taxon>Araneidae</taxon>
        <taxon>Caerostris</taxon>
    </lineage>
</organism>
<evidence type="ECO:0000313" key="2">
    <source>
        <dbReference type="Proteomes" id="UP001054837"/>
    </source>
</evidence>
<dbReference type="AlphaFoldDB" id="A0AAV4X000"/>
<dbReference type="EMBL" id="BPLQ01015341">
    <property type="protein sequence ID" value="GIY87421.1"/>
    <property type="molecule type" value="Genomic_DNA"/>
</dbReference>
<dbReference type="Proteomes" id="UP001054837">
    <property type="component" value="Unassembled WGS sequence"/>
</dbReference>
<proteinExistence type="predicted"/>
<sequence>MSLGARQTVFNNVGGMVFLSLMGNEASLFRMECRNDIKTVMTPMELIKACIPFLQSGGCVRMMERQISKGWIWVSWKDGTN</sequence>
<name>A0AAV4X000_9ARAC</name>
<keyword evidence="2" id="KW-1185">Reference proteome</keyword>
<comment type="caution">
    <text evidence="1">The sequence shown here is derived from an EMBL/GenBank/DDBJ whole genome shotgun (WGS) entry which is preliminary data.</text>
</comment>
<gene>
    <name evidence="1" type="ORF">CDAR_320671</name>
</gene>
<accession>A0AAV4X000</accession>